<feature type="transmembrane region" description="Helical" evidence="7">
    <location>
        <begin position="1935"/>
        <end position="1956"/>
    </location>
</feature>
<keyword evidence="5 7" id="KW-0472">Membrane</keyword>
<keyword evidence="6" id="KW-0175">Coiled coil</keyword>
<dbReference type="Proteomes" id="UP001224428">
    <property type="component" value="Unassembled WGS sequence"/>
</dbReference>
<evidence type="ECO:0000256" key="2">
    <source>
        <dbReference type="ARBA" id="ARBA00022475"/>
    </source>
</evidence>
<evidence type="ECO:0000256" key="5">
    <source>
        <dbReference type="ARBA" id="ARBA00023136"/>
    </source>
</evidence>
<feature type="coiled-coil region" evidence="6">
    <location>
        <begin position="2104"/>
        <end position="2131"/>
    </location>
</feature>
<evidence type="ECO:0000256" key="4">
    <source>
        <dbReference type="ARBA" id="ARBA00022989"/>
    </source>
</evidence>
<keyword evidence="2" id="KW-1003">Cell membrane</keyword>
<dbReference type="InterPro" id="IPR038766">
    <property type="entry name" value="Membrane_comp_ABC_pdt"/>
</dbReference>
<comment type="subcellular location">
    <subcellularLocation>
        <location evidence="1">Cell membrane</location>
        <topology evidence="1">Multi-pass membrane protein</topology>
    </subcellularLocation>
</comment>
<dbReference type="PANTHER" id="PTHR30287:SF2">
    <property type="entry name" value="BLL1001 PROTEIN"/>
    <property type="match status" value="1"/>
</dbReference>
<feature type="transmembrane region" description="Helical" evidence="7">
    <location>
        <begin position="2582"/>
        <end position="2609"/>
    </location>
</feature>
<evidence type="ECO:0000256" key="1">
    <source>
        <dbReference type="ARBA" id="ARBA00004651"/>
    </source>
</evidence>
<organism evidence="9 10">
    <name type="scientific">Mycoplasma phocimorsus</name>
    <dbReference type="NCBI Taxonomy" id="3045839"/>
    <lineage>
        <taxon>Bacteria</taxon>
        <taxon>Bacillati</taxon>
        <taxon>Mycoplasmatota</taxon>
        <taxon>Mollicutes</taxon>
        <taxon>Mycoplasmataceae</taxon>
        <taxon>Mycoplasma</taxon>
    </lineage>
</organism>
<feature type="transmembrane region" description="Helical" evidence="7">
    <location>
        <begin position="1768"/>
        <end position="1789"/>
    </location>
</feature>
<evidence type="ECO:0000256" key="6">
    <source>
        <dbReference type="SAM" id="Coils"/>
    </source>
</evidence>
<dbReference type="InterPro" id="IPR003838">
    <property type="entry name" value="ABC3_permease_C"/>
</dbReference>
<feature type="transmembrane region" description="Helical" evidence="7">
    <location>
        <begin position="1856"/>
        <end position="1883"/>
    </location>
</feature>
<feature type="transmembrane region" description="Helical" evidence="7">
    <location>
        <begin position="1817"/>
        <end position="1836"/>
    </location>
</feature>
<evidence type="ECO:0000313" key="10">
    <source>
        <dbReference type="Proteomes" id="UP001224428"/>
    </source>
</evidence>
<evidence type="ECO:0000313" key="9">
    <source>
        <dbReference type="EMBL" id="MDJ1645488.1"/>
    </source>
</evidence>
<comment type="caution">
    <text evidence="9">The sequence shown here is derived from an EMBL/GenBank/DDBJ whole genome shotgun (WGS) entry which is preliminary data.</text>
</comment>
<dbReference type="PANTHER" id="PTHR30287">
    <property type="entry name" value="MEMBRANE COMPONENT OF PREDICTED ABC SUPERFAMILY METABOLITE UPTAKE TRANSPORTER"/>
    <property type="match status" value="1"/>
</dbReference>
<dbReference type="GO" id="GO:0005886">
    <property type="term" value="C:plasma membrane"/>
    <property type="evidence" value="ECO:0007669"/>
    <property type="project" value="UniProtKB-SubCell"/>
</dbReference>
<feature type="transmembrane region" description="Helical" evidence="7">
    <location>
        <begin position="2537"/>
        <end position="2561"/>
    </location>
</feature>
<feature type="coiled-coil region" evidence="6">
    <location>
        <begin position="479"/>
        <end position="506"/>
    </location>
</feature>
<accession>A0AAJ1PRQ8</accession>
<keyword evidence="3 7" id="KW-0812">Transmembrane</keyword>
<protein>
    <recommendedName>
        <fullName evidence="8">ABC3 transporter permease C-terminal domain-containing protein</fullName>
    </recommendedName>
</protein>
<evidence type="ECO:0000256" key="3">
    <source>
        <dbReference type="ARBA" id="ARBA00022692"/>
    </source>
</evidence>
<keyword evidence="4 7" id="KW-1133">Transmembrane helix</keyword>
<feature type="domain" description="ABC3 transporter permease C-terminal" evidence="8">
    <location>
        <begin position="2541"/>
        <end position="2656"/>
    </location>
</feature>
<dbReference type="EMBL" id="JASDDP010000002">
    <property type="protein sequence ID" value="MDJ1645488.1"/>
    <property type="molecule type" value="Genomic_DNA"/>
</dbReference>
<reference evidence="9" key="1">
    <citation type="submission" date="2023-05" db="EMBL/GenBank/DDBJ databases">
        <title>Mycoplasma phocimorsus sp. nov., isolated from Scandinavian patients with seal finger or septic arthritis after contact with seals.</title>
        <authorList>
            <person name="Skafte-Holm A."/>
            <person name="Pedersen T.R."/>
            <person name="Froelund M."/>
            <person name="Stegger M."/>
            <person name="Qvortrup K."/>
            <person name="Michaels D.L."/>
            <person name="Brown D.R."/>
            <person name="Jensen J.S."/>
        </authorList>
    </citation>
    <scope>NUCLEOTIDE SEQUENCE</scope>
    <source>
        <strain evidence="9">M5725</strain>
    </source>
</reference>
<feature type="domain" description="ABC3 transporter permease C-terminal" evidence="8">
    <location>
        <begin position="1772"/>
        <end position="1886"/>
    </location>
</feature>
<name>A0AAJ1PRQ8_9MOLU</name>
<gene>
    <name evidence="9" type="ORF">QLQ80_00070</name>
</gene>
<proteinExistence type="predicted"/>
<feature type="transmembrane region" description="Helical" evidence="7">
    <location>
        <begin position="20"/>
        <end position="39"/>
    </location>
</feature>
<dbReference type="RefSeq" id="WP_283827061.1">
    <property type="nucleotide sequence ID" value="NZ_JASDDP010000002.1"/>
</dbReference>
<dbReference type="Pfam" id="PF02687">
    <property type="entry name" value="FtsX"/>
    <property type="match status" value="2"/>
</dbReference>
<evidence type="ECO:0000259" key="8">
    <source>
        <dbReference type="Pfam" id="PF02687"/>
    </source>
</evidence>
<sequence>MKRLIKEVFKSLSKNKVVTIGISILVFLTSFIFTLLFNLRSSFNSQEKDIKNISRLHDITLDLNLQNTDSIKSGGYFVNNQTKDIPNIFINKQKLSNKKIILDLSKTKSDFILISSLGINNYDNLYIDKHDFKLIYDSFQLSNNLKKDQIYNFDLDKRIFSVSSKELFEKLKARNSLPKLKIFQKNANGKFVQVEKILTINYDQNIKLVEEEANNFKYNKAQVNELFDVKWENDRALFYNISNAYLNIKTKEISFNYLDIANNWINNGEAIIIDEDTSAKLFGLKKSDTYKHYYELDNSINHPIFKIANFTKENIKNFNSKLDNEVISFSWFKNNYKDKIVSEFPSSNFDDVKKIFTLNFKEKTDSLFQPNSNYIIPHNLIFNELEIDKFYQRNYRITFDEYPENWEGSLCKFIESLRSGNEELTKKFGTYQDLQKLIYWTKEKFIIRWNSLDVLNEEDIISILQNKVRNNVDVLKFDLSVQESELNEIISNIKDLKDSKTSIRQEVINFEKSQNNKTNEQILNKISDAQILNKAINNITEGAKYYKIKQIINHITNLDIEGKKIGLDNIGYRKTLSIDSFDEENNNKNVFHFVDIGDENEKVDGFKLNVGKLYNEAKNQTSIRHLKVDSDSINDSEYLPTFISAKLVPLIFSNFLSDPKYFNADLEYKKVKIKDELTNNIHDELRKIIVLRTLSNKYDKTQETNILGITKYKSKYVILYKKDNNSPWSELPETFIKDERLNLFKNRLSESDLFYFFVNLDSFTINSVNIIHNKKWLKTDEQFKNINFLPLIYRVPLNEVVDEAYTSGTSNNLIYNLEQSILKLDIVKNGYVTLEFLSRFFSELRVAFNKHNFAKVFVTAGINPSKFLPMAVELGYQLTSKYPGIFNNFIINAFTALAKNVQNVNDFNREAQELANFISTFTGETFLVNINYNVLYSSIKDVDRFLIEFSNIVNSIDFRTYFKEMKEFFTENPTNENHYKFKDENGFVREYTQIDLLKPLINSINITSLISAIGNFIDYINFDYIARQKFTLFNSSINNNLIEILMKSLIRNAKNFKLGFKELFNLFNWTSIKAVLNKHLSKLERKDLISLIASGSKVQHNKVIIPSYNTREFLSDIFKSLFENNSDDKNFKELIVRLFNFSDKTLRLTDSLFLPSSEADKLSLTDLALLLGKANETGFTLFDFEKSISDKLELYTRDKFDTNKLSEDEKKIIHYYLNINPNITPSIERSVLNNFINNINSLKILLNSYYSLKNLSLRIQQKEDYPALAKLINRIIEYVSPDFKNEIDEYKSQAAVYKFITNLIVKINNPAVAYKIARLIINIIFSNEFIQLREKLASKVIDGNNPNLPENTFGGISTWNGLVNYQQIAITFRNFIKANFEKNLLLKENIIDNNLFDQLLIPLVNYWAILVVDKQLTAKSENTYIQNQLNAINLLENSSFEIVELLNKFFIKNSTFDSFLNIFNIPSIITNKYLRKLSIGTIIWFISNTNYFPNNNNVEGNLAYIVKNKITNLNKIVNNKIEFNYLLDVLIQAIPTYESQLVSKDEEVPFSLDNGLFNYLKNSFEGNSIFGIDFQELINKSIDSVTFEQAQNTLISFNGIKSYLAKVNYAYLINNNKAIYTGKIPSNQLDMNYLIENLNSKFLININGTKFIIVGEDTTIDYLYPVIDENNISVNTSNQAIVYVNSEGFDRITNAYRGNVIKKYLLIKNETGIKNEVVKEKITTELEKIIGYKSPINRVFLNNEIDQINPERVIRISTPIKFLETMNWAIVIIISFIILMISVAITFVVRRYIGNKQKVLGILIAQGYSPIEIAKSMIIFAAITTIGSGLLGYIIGQQVQIATMEVFNNYWTLPKQAINFNIFSMIFAILVPFIGVSLLIILITTLTLKANPLELITGKNNNSWTLIQTKIAKAKKLSVKSKFISSLTLNSLPKMAAFSSSIIITSIVAVFGFISYGEFDNITNKTYEGRKFNFKLDLETPTHQGGSYTDYDGTALENQLYVPYGGGGETKLETFDYFSPGYSSVINAAENINGAISKNDRTSPHIITQFSADIKVAGLNITHWQFAYNAMPDTQKFKVDSIRDKVGYALQNAQEGIKLQYLLFDKVLKELNLKEKDLQIEENRINFIEKTKTIVKHRLTVENLLETREINRIVNNLFKDVMTFWQISKFGVYAVDKNNKKTDFFIYINNENEKAFKFAKYSPERDDYEYMNIESTSSTTIIRNKYRNFLVKAYRNIANANYSENKYSINNIFKIQEKIKDYYISFGGIYFDKNYDEKYTYVDTTYSVDNSINKLRLYGYKNDSKLFELDETLKAELNQYQGNNYPILVNTVTQRKFNFQIGDTIQVVVNNNINRFTKLLNSQENTEQKITLEIVGINNTYIKDELIILKKDADKIIGFDQFKPEQRFNGVISANKIPEQLIGTSSLYSNSGYWPALDSFTIKDNPEKIFANIFGIKDKKGNWVGNNVFKKYGFSLAQVEKFLNKDLNEALKNSGVAIKAFTKVFEEKLYFPSASSIDAKNIELGFITSIQSTIEKLIISSLLISLLLSIIILVIISSIIINENQRNIALLSILGYNKRERIRMIFSAFVPFIVIAILISVPITVILANAFVNLMLNLGNIYIPLLLTFSSVLIVSIFIILAIGITLYTSWITINKAKALDIMKGK</sequence>
<evidence type="ECO:0000256" key="7">
    <source>
        <dbReference type="SAM" id="Phobius"/>
    </source>
</evidence>
<keyword evidence="10" id="KW-1185">Reference proteome</keyword>
<feature type="transmembrane region" description="Helical" evidence="7">
    <location>
        <begin position="2621"/>
        <end position="2648"/>
    </location>
</feature>